<dbReference type="GO" id="GO:0003677">
    <property type="term" value="F:DNA binding"/>
    <property type="evidence" value="ECO:0007669"/>
    <property type="project" value="InterPro"/>
</dbReference>
<keyword evidence="3 5" id="KW-0808">Transferase</keyword>
<keyword evidence="2 5" id="KW-0489">Methyltransferase</keyword>
<reference evidence="5 6" key="1">
    <citation type="submission" date="2018-06" db="EMBL/GenBank/DDBJ databases">
        <authorList>
            <consortium name="Pathogen Informatics"/>
            <person name="Doyle S."/>
        </authorList>
    </citation>
    <scope>NUCLEOTIDE SEQUENCE [LARGE SCALE GENOMIC DNA]</scope>
    <source>
        <strain evidence="5 6">NCTC10295</strain>
    </source>
</reference>
<dbReference type="SUPFAM" id="SSF53335">
    <property type="entry name" value="S-adenosyl-L-methionine-dependent methyltransferases"/>
    <property type="match status" value="2"/>
</dbReference>
<dbReference type="InterPro" id="IPR002941">
    <property type="entry name" value="DNA_methylase_N4/N6"/>
</dbReference>
<proteinExistence type="inferred from homology"/>
<dbReference type="RefSeq" id="WP_066077212.1">
    <property type="nucleotide sequence ID" value="NZ_CP181246.1"/>
</dbReference>
<dbReference type="GO" id="GO:0008170">
    <property type="term" value="F:N-methyltransferase activity"/>
    <property type="evidence" value="ECO:0007669"/>
    <property type="project" value="InterPro"/>
</dbReference>
<dbReference type="REBASE" id="375943">
    <property type="entry name" value="M.Bde10295II"/>
</dbReference>
<dbReference type="PROSITE" id="PS00092">
    <property type="entry name" value="N6_MTASE"/>
    <property type="match status" value="1"/>
</dbReference>
<feature type="domain" description="DNA methylase N-4/N-6" evidence="4">
    <location>
        <begin position="9"/>
        <end position="65"/>
    </location>
</feature>
<dbReference type="GO" id="GO:0032259">
    <property type="term" value="P:methylation"/>
    <property type="evidence" value="ECO:0007669"/>
    <property type="project" value="UniProtKB-KW"/>
</dbReference>
<evidence type="ECO:0000256" key="3">
    <source>
        <dbReference type="ARBA" id="ARBA00022679"/>
    </source>
</evidence>
<protein>
    <submittedName>
        <fullName evidence="5">Putative methyltransferase</fullName>
    </submittedName>
</protein>
<evidence type="ECO:0000313" key="6">
    <source>
        <dbReference type="Proteomes" id="UP000254651"/>
    </source>
</evidence>
<gene>
    <name evidence="5" type="ORF">NCTC10295_01641</name>
</gene>
<organism evidence="5 6">
    <name type="scientific">Bergeriella denitrificans</name>
    <name type="common">Neisseria denitrificans</name>
    <dbReference type="NCBI Taxonomy" id="494"/>
    <lineage>
        <taxon>Bacteria</taxon>
        <taxon>Pseudomonadati</taxon>
        <taxon>Pseudomonadota</taxon>
        <taxon>Betaproteobacteria</taxon>
        <taxon>Neisseriales</taxon>
        <taxon>Neisseriaceae</taxon>
        <taxon>Bergeriella</taxon>
    </lineage>
</organism>
<accession>A0A378UJE7</accession>
<keyword evidence="6" id="KW-1185">Reference proteome</keyword>
<comment type="similarity">
    <text evidence="1">Belongs to the N(4)/N(6)-methyltransferase family.</text>
</comment>
<dbReference type="EMBL" id="UGQS01000002">
    <property type="protein sequence ID" value="STZ76853.1"/>
    <property type="molecule type" value="Genomic_DNA"/>
</dbReference>
<dbReference type="AlphaFoldDB" id="A0A378UJE7"/>
<dbReference type="Pfam" id="PF01555">
    <property type="entry name" value="N6_N4_Mtase"/>
    <property type="match status" value="1"/>
</dbReference>
<dbReference type="InterPro" id="IPR002052">
    <property type="entry name" value="DNA_methylase_N6_adenine_CS"/>
</dbReference>
<evidence type="ECO:0000256" key="1">
    <source>
        <dbReference type="ARBA" id="ARBA00006594"/>
    </source>
</evidence>
<dbReference type="Gene3D" id="3.40.50.150">
    <property type="entry name" value="Vaccinia Virus protein VP39"/>
    <property type="match status" value="2"/>
</dbReference>
<evidence type="ECO:0000313" key="5">
    <source>
        <dbReference type="EMBL" id="STZ76853.1"/>
    </source>
</evidence>
<dbReference type="Proteomes" id="UP000254651">
    <property type="component" value="Unassembled WGS sequence"/>
</dbReference>
<sequence length="514" mass="60303">MIEKQKKDRYEMHKYWGKKPSAHLKELIETYSGEGDVILDPFSGYGVFCCEAYLLNRNVISNDLNPIANFINHRLLSKDLNIEKLTKEWGVIKSQLEPFINKWYGLNLKDETVQLISILRDKSDKPIKVRFKSVNNKRTEEIYLSQDQINEFINFENSQEIEDWYPKNKLIENSRISAKKGMVVSDLFTKRTLACHSKLLKLIESKSSGEEQQLLKLAFTANLANCSKLVPPIKSRGEMSQGAWMTGFYVGDTYIENNVLQYFENRLNKIIKGKKDYLKFFNNPFFNYKNTYKVTQFDAKLLDIGDNSVDYIFADPPYGDAVPYFEQSVIWNSWLRLEPEYKNEIVVSDSKFRSKKITDFESDINKAFVEIRRVLKSDGYFSLTYHSLSGLEWRAITNACIYNGFEMISFKWLTQKNFTPRQINRYKSVKGDVLVTFKKSSEVNFTILDDNQTEMFFKQNLKSWLSRESLDTNEVFLRIMKLIFAERIIIGSVDLYKTLVNNFHFTKTNQWSIK</sequence>
<evidence type="ECO:0000259" key="4">
    <source>
        <dbReference type="Pfam" id="PF01555"/>
    </source>
</evidence>
<name>A0A378UJE7_BERDE</name>
<dbReference type="InterPro" id="IPR029063">
    <property type="entry name" value="SAM-dependent_MTases_sf"/>
</dbReference>
<evidence type="ECO:0000256" key="2">
    <source>
        <dbReference type="ARBA" id="ARBA00022603"/>
    </source>
</evidence>